<dbReference type="SMART" id="SM00138">
    <property type="entry name" value="MeTrc"/>
    <property type="match status" value="1"/>
</dbReference>
<dbReference type="GO" id="GO:0008983">
    <property type="term" value="F:protein-glutamate O-methyltransferase activity"/>
    <property type="evidence" value="ECO:0007669"/>
    <property type="project" value="UniProtKB-EC"/>
</dbReference>
<feature type="domain" description="CheR-type methyltransferase" evidence="6">
    <location>
        <begin position="3"/>
        <end position="279"/>
    </location>
</feature>
<evidence type="ECO:0000313" key="8">
    <source>
        <dbReference type="Proteomes" id="UP000029692"/>
    </source>
</evidence>
<keyword evidence="4" id="KW-0808">Transferase</keyword>
<dbReference type="SUPFAM" id="SSF53335">
    <property type="entry name" value="S-adenosyl-L-methionine-dependent methyltransferases"/>
    <property type="match status" value="1"/>
</dbReference>
<organism evidence="7 8">
    <name type="scientific">Spirochaeta lutea</name>
    <dbReference type="NCBI Taxonomy" id="1480694"/>
    <lineage>
        <taxon>Bacteria</taxon>
        <taxon>Pseudomonadati</taxon>
        <taxon>Spirochaetota</taxon>
        <taxon>Spirochaetia</taxon>
        <taxon>Spirochaetales</taxon>
        <taxon>Spirochaetaceae</taxon>
        <taxon>Spirochaeta</taxon>
    </lineage>
</organism>
<protein>
    <recommendedName>
        <fullName evidence="2">protein-glutamate O-methyltransferase</fullName>
        <ecNumber evidence="2">2.1.1.80</ecNumber>
    </recommendedName>
</protein>
<dbReference type="Gene3D" id="3.40.50.150">
    <property type="entry name" value="Vaccinia Virus protein VP39"/>
    <property type="match status" value="1"/>
</dbReference>
<keyword evidence="3" id="KW-0489">Methyltransferase</keyword>
<reference evidence="7 8" key="1">
    <citation type="submission" date="2014-05" db="EMBL/GenBank/DDBJ databases">
        <title>De novo Genome Sequence of Spirocheata sp.</title>
        <authorList>
            <person name="Shivani Y."/>
            <person name="Subhash Y."/>
            <person name="Tushar L."/>
            <person name="Sasikala C."/>
            <person name="Ramana C.V."/>
        </authorList>
    </citation>
    <scope>NUCLEOTIDE SEQUENCE [LARGE SCALE GENOMIC DNA]</scope>
    <source>
        <strain evidence="7 8">JC230</strain>
    </source>
</reference>
<comment type="catalytic activity">
    <reaction evidence="1">
        <text>L-glutamyl-[protein] + S-adenosyl-L-methionine = [protein]-L-glutamate 5-O-methyl ester + S-adenosyl-L-homocysteine</text>
        <dbReference type="Rhea" id="RHEA:24452"/>
        <dbReference type="Rhea" id="RHEA-COMP:10208"/>
        <dbReference type="Rhea" id="RHEA-COMP:10311"/>
        <dbReference type="ChEBI" id="CHEBI:29973"/>
        <dbReference type="ChEBI" id="CHEBI:57856"/>
        <dbReference type="ChEBI" id="CHEBI:59789"/>
        <dbReference type="ChEBI" id="CHEBI:82795"/>
        <dbReference type="EC" id="2.1.1.80"/>
    </reaction>
</comment>
<comment type="caution">
    <text evidence="7">The sequence shown here is derived from an EMBL/GenBank/DDBJ whole genome shotgun (WGS) entry which is preliminary data.</text>
</comment>
<dbReference type="SUPFAM" id="SSF47757">
    <property type="entry name" value="Chemotaxis receptor methyltransferase CheR, N-terminal domain"/>
    <property type="match status" value="1"/>
</dbReference>
<dbReference type="InterPro" id="IPR029063">
    <property type="entry name" value="SAM-dependent_MTases_sf"/>
</dbReference>
<dbReference type="EMBL" id="JNUP01000065">
    <property type="protein sequence ID" value="KGE71648.1"/>
    <property type="molecule type" value="Genomic_DNA"/>
</dbReference>
<evidence type="ECO:0000256" key="1">
    <source>
        <dbReference type="ARBA" id="ARBA00001541"/>
    </source>
</evidence>
<evidence type="ECO:0000313" key="7">
    <source>
        <dbReference type="EMBL" id="KGE71648.1"/>
    </source>
</evidence>
<dbReference type="InterPro" id="IPR036804">
    <property type="entry name" value="CheR_N_sf"/>
</dbReference>
<evidence type="ECO:0000256" key="2">
    <source>
        <dbReference type="ARBA" id="ARBA00012534"/>
    </source>
</evidence>
<dbReference type="EC" id="2.1.1.80" evidence="2"/>
<dbReference type="PRINTS" id="PR00996">
    <property type="entry name" value="CHERMTFRASE"/>
</dbReference>
<name>A0A098QW65_9SPIO</name>
<dbReference type="InterPro" id="IPR050903">
    <property type="entry name" value="Bact_Chemotaxis_MeTrfase"/>
</dbReference>
<dbReference type="AlphaFoldDB" id="A0A098QW65"/>
<dbReference type="PANTHER" id="PTHR24422:SF19">
    <property type="entry name" value="CHEMOTAXIS PROTEIN METHYLTRANSFERASE"/>
    <property type="match status" value="1"/>
</dbReference>
<dbReference type="Pfam" id="PF03705">
    <property type="entry name" value="CheR_N"/>
    <property type="match status" value="1"/>
</dbReference>
<dbReference type="GO" id="GO:0032259">
    <property type="term" value="P:methylation"/>
    <property type="evidence" value="ECO:0007669"/>
    <property type="project" value="UniProtKB-KW"/>
</dbReference>
<dbReference type="Proteomes" id="UP000029692">
    <property type="component" value="Unassembled WGS sequence"/>
</dbReference>
<dbReference type="PROSITE" id="PS50123">
    <property type="entry name" value="CHER"/>
    <property type="match status" value="1"/>
</dbReference>
<evidence type="ECO:0000256" key="3">
    <source>
        <dbReference type="ARBA" id="ARBA00022603"/>
    </source>
</evidence>
<dbReference type="InterPro" id="IPR022642">
    <property type="entry name" value="CheR_C"/>
</dbReference>
<sequence>MHKSFQSVEITDKEFEQFTRLIYQLTGIHMTEKKRQLVVSRLGKRLKFYGMSSFSQYYDLLTSETGQLAEIPEFINQITTNKTDFFREAHHFEFIRSTMIPDLVSRGVTNIRFWSAGCSTGEEPYTLAITLSQVLEELKASSRVDLKILATDLDTNVLRHTLGGVYQESKLGPISQDLRKKFFAKTPEGSYAVNARLRQILTVRRLNLIAPFPFKKGFNGIFCRNVLIYFQQDDRKQIVARMREHLRPGGILFLGHSESLLADTRGFKNLGNTIYQRVD</sequence>
<dbReference type="Gene3D" id="1.10.155.10">
    <property type="entry name" value="Chemotaxis receptor methyltransferase CheR, N-terminal domain"/>
    <property type="match status" value="1"/>
</dbReference>
<keyword evidence="5" id="KW-0949">S-adenosyl-L-methionine</keyword>
<dbReference type="PANTHER" id="PTHR24422">
    <property type="entry name" value="CHEMOTAXIS PROTEIN METHYLTRANSFERASE"/>
    <property type="match status" value="1"/>
</dbReference>
<gene>
    <name evidence="7" type="ORF">DC28_10290</name>
</gene>
<dbReference type="InterPro" id="IPR026024">
    <property type="entry name" value="Chemotaxis_MeTrfase_CheR"/>
</dbReference>
<dbReference type="eggNOG" id="COG1352">
    <property type="taxonomic scope" value="Bacteria"/>
</dbReference>
<dbReference type="InterPro" id="IPR000780">
    <property type="entry name" value="CheR_MeTrfase"/>
</dbReference>
<evidence type="ECO:0000259" key="6">
    <source>
        <dbReference type="PROSITE" id="PS50123"/>
    </source>
</evidence>
<dbReference type="PIRSF" id="PIRSF000410">
    <property type="entry name" value="CheR"/>
    <property type="match status" value="1"/>
</dbReference>
<dbReference type="CDD" id="cd02440">
    <property type="entry name" value="AdoMet_MTases"/>
    <property type="match status" value="1"/>
</dbReference>
<dbReference type="STRING" id="1480694.DC28_10290"/>
<accession>A0A098QW65</accession>
<evidence type="ECO:0000256" key="4">
    <source>
        <dbReference type="ARBA" id="ARBA00022679"/>
    </source>
</evidence>
<dbReference type="InterPro" id="IPR022641">
    <property type="entry name" value="CheR_N"/>
</dbReference>
<evidence type="ECO:0000256" key="5">
    <source>
        <dbReference type="ARBA" id="ARBA00022691"/>
    </source>
</evidence>
<dbReference type="Pfam" id="PF01739">
    <property type="entry name" value="CheR"/>
    <property type="match status" value="1"/>
</dbReference>
<keyword evidence="8" id="KW-1185">Reference proteome</keyword>
<proteinExistence type="predicted"/>